<evidence type="ECO:0000313" key="8">
    <source>
        <dbReference type="EMBL" id="SVA77140.1"/>
    </source>
</evidence>
<comment type="cofactor">
    <cofactor evidence="1">
        <name>thiamine diphosphate</name>
        <dbReference type="ChEBI" id="CHEBI:58937"/>
    </cofactor>
</comment>
<dbReference type="GO" id="GO:0009097">
    <property type="term" value="P:isoleucine biosynthetic process"/>
    <property type="evidence" value="ECO:0007669"/>
    <property type="project" value="TreeGrafter"/>
</dbReference>
<dbReference type="InterPro" id="IPR029035">
    <property type="entry name" value="DHS-like_NAD/FAD-binding_dom"/>
</dbReference>
<accession>A0A381YJL5</accession>
<dbReference type="PANTHER" id="PTHR18968:SF13">
    <property type="entry name" value="ACETOLACTATE SYNTHASE CATALYTIC SUBUNIT, MITOCHONDRIAL"/>
    <property type="match status" value="1"/>
</dbReference>
<dbReference type="EMBL" id="UINC01018376">
    <property type="protein sequence ID" value="SVA77140.1"/>
    <property type="molecule type" value="Genomic_DNA"/>
</dbReference>
<dbReference type="InterPro" id="IPR012001">
    <property type="entry name" value="Thiamin_PyroP_enz_TPP-bd_dom"/>
</dbReference>
<evidence type="ECO:0000256" key="4">
    <source>
        <dbReference type="RuleBase" id="RU362132"/>
    </source>
</evidence>
<dbReference type="PANTHER" id="PTHR18968">
    <property type="entry name" value="THIAMINE PYROPHOSPHATE ENZYMES"/>
    <property type="match status" value="1"/>
</dbReference>
<dbReference type="Pfam" id="PF00205">
    <property type="entry name" value="TPP_enzyme_M"/>
    <property type="match status" value="1"/>
</dbReference>
<dbReference type="Pfam" id="PF02775">
    <property type="entry name" value="TPP_enzyme_C"/>
    <property type="match status" value="1"/>
</dbReference>
<proteinExistence type="inferred from homology"/>
<dbReference type="GO" id="GO:0009099">
    <property type="term" value="P:L-valine biosynthetic process"/>
    <property type="evidence" value="ECO:0007669"/>
    <property type="project" value="TreeGrafter"/>
</dbReference>
<dbReference type="Gene3D" id="3.40.50.970">
    <property type="match status" value="2"/>
</dbReference>
<organism evidence="8">
    <name type="scientific">marine metagenome</name>
    <dbReference type="NCBI Taxonomy" id="408172"/>
    <lineage>
        <taxon>unclassified sequences</taxon>
        <taxon>metagenomes</taxon>
        <taxon>ecological metagenomes</taxon>
    </lineage>
</organism>
<dbReference type="InterPro" id="IPR011766">
    <property type="entry name" value="TPP_enzyme_TPP-bd"/>
</dbReference>
<feature type="domain" description="Thiamine pyrophosphate enzyme TPP-binding" evidence="6">
    <location>
        <begin position="396"/>
        <end position="541"/>
    </location>
</feature>
<dbReference type="GO" id="GO:0050660">
    <property type="term" value="F:flavin adenine dinucleotide binding"/>
    <property type="evidence" value="ECO:0007669"/>
    <property type="project" value="TreeGrafter"/>
</dbReference>
<dbReference type="CDD" id="cd07035">
    <property type="entry name" value="TPP_PYR_POX_like"/>
    <property type="match status" value="1"/>
</dbReference>
<keyword evidence="3 4" id="KW-0786">Thiamine pyrophosphate</keyword>
<dbReference type="GO" id="GO:0000287">
    <property type="term" value="F:magnesium ion binding"/>
    <property type="evidence" value="ECO:0007669"/>
    <property type="project" value="InterPro"/>
</dbReference>
<protein>
    <recommendedName>
        <fullName evidence="9">Thiamine pyrophosphate-requiring protein</fullName>
    </recommendedName>
</protein>
<sequence length="552" mass="58964">MEMNGIDYITQILKLEGVEWLSCFPSNPLISAAAREGIRPIAFRHERGAVMAADGYSRISDRQRFGVVAVQSQAGAENVMGGLSQAYADNIPILVMLGGNSLNEISVRPNFSAAQKYQGWAKQVEAIYTPNQVGDVMRRAFNALRNGSPGPVVVELTADVCAQEVPEVAQTYTSPKLTRQAPEYGDIVAAAKALLNAERPMIWAGAGVLFSGATASLRELAELTPAPVFCTMPGKSAFDERHPLALGAGSGATTLPAHRWLSDCDLILALGTSLTRSPYGQQIHPGKLLIHNTINSEDINKDEGADIALIGDAALTIQALTDEVKSQTGGNGTGDRNAIEAEIAAIKTEWMEGWVPVLTSDEEPLNYYRVIHEINQNLDLENSIVTHDAGGPRDSLVPFYRATTPHSYIGWGKTTHLGFGIPLMIGAKMAEPEKFCLNLMGDGAFGMSGTDIETAARSGVAITTVLLNNSAMATYSGPSQGVIGPEARERYGVSTMHGDYAKIAEGMGAVGINVTKANAMAPALREAQSLNLDGKTVLIDVHANVEDRRSRF</sequence>
<feature type="domain" description="Thiamine pyrophosphate enzyme N-terminal TPP-binding" evidence="7">
    <location>
        <begin position="3"/>
        <end position="106"/>
    </location>
</feature>
<evidence type="ECO:0008006" key="9">
    <source>
        <dbReference type="Google" id="ProtNLM"/>
    </source>
</evidence>
<feature type="domain" description="Thiamine pyrophosphate enzyme central" evidence="5">
    <location>
        <begin position="189"/>
        <end position="320"/>
    </location>
</feature>
<dbReference type="InterPro" id="IPR029061">
    <property type="entry name" value="THDP-binding"/>
</dbReference>
<dbReference type="InterPro" id="IPR000399">
    <property type="entry name" value="TPP-bd_CS"/>
</dbReference>
<dbReference type="InterPro" id="IPR012000">
    <property type="entry name" value="Thiamin_PyroP_enz_cen_dom"/>
</dbReference>
<dbReference type="AlphaFoldDB" id="A0A381YJL5"/>
<dbReference type="Pfam" id="PF02776">
    <property type="entry name" value="TPP_enzyme_N"/>
    <property type="match status" value="1"/>
</dbReference>
<dbReference type="SUPFAM" id="SSF52467">
    <property type="entry name" value="DHS-like NAD/FAD-binding domain"/>
    <property type="match status" value="1"/>
</dbReference>
<dbReference type="SUPFAM" id="SSF52518">
    <property type="entry name" value="Thiamin diphosphate-binding fold (THDP-binding)"/>
    <property type="match status" value="2"/>
</dbReference>
<comment type="similarity">
    <text evidence="2 4">Belongs to the TPP enzyme family.</text>
</comment>
<gene>
    <name evidence="8" type="ORF">METZ01_LOCUS129994</name>
</gene>
<evidence type="ECO:0000256" key="1">
    <source>
        <dbReference type="ARBA" id="ARBA00001964"/>
    </source>
</evidence>
<reference evidence="8" key="1">
    <citation type="submission" date="2018-05" db="EMBL/GenBank/DDBJ databases">
        <authorList>
            <person name="Lanie J.A."/>
            <person name="Ng W.-L."/>
            <person name="Kazmierczak K.M."/>
            <person name="Andrzejewski T.M."/>
            <person name="Davidsen T.M."/>
            <person name="Wayne K.J."/>
            <person name="Tettelin H."/>
            <person name="Glass J.I."/>
            <person name="Rusch D."/>
            <person name="Podicherti R."/>
            <person name="Tsui H.-C.T."/>
            <person name="Winkler M.E."/>
        </authorList>
    </citation>
    <scope>NUCLEOTIDE SEQUENCE</scope>
</reference>
<evidence type="ECO:0000259" key="7">
    <source>
        <dbReference type="Pfam" id="PF02776"/>
    </source>
</evidence>
<dbReference type="GO" id="GO:0005948">
    <property type="term" value="C:acetolactate synthase complex"/>
    <property type="evidence" value="ECO:0007669"/>
    <property type="project" value="TreeGrafter"/>
</dbReference>
<name>A0A381YJL5_9ZZZZ</name>
<evidence type="ECO:0000256" key="3">
    <source>
        <dbReference type="ARBA" id="ARBA00023052"/>
    </source>
</evidence>
<dbReference type="PROSITE" id="PS00187">
    <property type="entry name" value="TPP_ENZYMES"/>
    <property type="match status" value="1"/>
</dbReference>
<dbReference type="GO" id="GO:0030976">
    <property type="term" value="F:thiamine pyrophosphate binding"/>
    <property type="evidence" value="ECO:0007669"/>
    <property type="project" value="InterPro"/>
</dbReference>
<evidence type="ECO:0000259" key="6">
    <source>
        <dbReference type="Pfam" id="PF02775"/>
    </source>
</evidence>
<dbReference type="NCBIfam" id="NF004807">
    <property type="entry name" value="PRK06154.1"/>
    <property type="match status" value="1"/>
</dbReference>
<evidence type="ECO:0000256" key="2">
    <source>
        <dbReference type="ARBA" id="ARBA00007812"/>
    </source>
</evidence>
<evidence type="ECO:0000259" key="5">
    <source>
        <dbReference type="Pfam" id="PF00205"/>
    </source>
</evidence>
<dbReference type="Gene3D" id="3.40.50.1220">
    <property type="entry name" value="TPP-binding domain"/>
    <property type="match status" value="1"/>
</dbReference>
<dbReference type="GO" id="GO:0003984">
    <property type="term" value="F:acetolactate synthase activity"/>
    <property type="evidence" value="ECO:0007669"/>
    <property type="project" value="TreeGrafter"/>
</dbReference>
<dbReference type="InterPro" id="IPR045229">
    <property type="entry name" value="TPP_enz"/>
</dbReference>